<dbReference type="EMBL" id="LSMT01000423">
    <property type="protein sequence ID" value="PFX18223.1"/>
    <property type="molecule type" value="Genomic_DNA"/>
</dbReference>
<dbReference type="InterPro" id="IPR027417">
    <property type="entry name" value="P-loop_NTPase"/>
</dbReference>
<keyword evidence="1" id="KW-1133">Transmembrane helix</keyword>
<dbReference type="Gene3D" id="1.10.510.10">
    <property type="entry name" value="Transferase(Phosphotransferase) domain 1"/>
    <property type="match status" value="1"/>
</dbReference>
<dbReference type="InterPro" id="IPR000719">
    <property type="entry name" value="Prot_kinase_dom"/>
</dbReference>
<dbReference type="PANTHER" id="PTHR26392">
    <property type="entry name" value="MITOGEN-ACTIVATED PROTEIN KINASE KINASE KINASE 7-RELATED"/>
    <property type="match status" value="1"/>
</dbReference>
<dbReference type="GO" id="GO:0004672">
    <property type="term" value="F:protein kinase activity"/>
    <property type="evidence" value="ECO:0007669"/>
    <property type="project" value="InterPro"/>
</dbReference>
<evidence type="ECO:0000256" key="1">
    <source>
        <dbReference type="SAM" id="Phobius"/>
    </source>
</evidence>
<evidence type="ECO:0000313" key="3">
    <source>
        <dbReference type="EMBL" id="PFX18223.1"/>
    </source>
</evidence>
<keyword evidence="1" id="KW-0472">Membrane</keyword>
<dbReference type="STRING" id="50429.A0A2B4RN34"/>
<keyword evidence="3" id="KW-0418">Kinase</keyword>
<dbReference type="PROSITE" id="PS50011">
    <property type="entry name" value="PROTEIN_KINASE_DOM"/>
    <property type="match status" value="1"/>
</dbReference>
<dbReference type="InterPro" id="IPR045063">
    <property type="entry name" value="Dynamin_N"/>
</dbReference>
<protein>
    <submittedName>
        <fullName evidence="3">Putative serine/threonine-protein kinase</fullName>
    </submittedName>
</protein>
<dbReference type="AlphaFoldDB" id="A0A2B4RN34"/>
<keyword evidence="4" id="KW-1185">Reference proteome</keyword>
<dbReference type="PANTHER" id="PTHR26392:SF92">
    <property type="entry name" value="PROTEIN KINASE DOMAIN-CONTAINING PROTEIN"/>
    <property type="match status" value="1"/>
</dbReference>
<comment type="caution">
    <text evidence="3">The sequence shown here is derived from an EMBL/GenBank/DDBJ whole genome shotgun (WGS) entry which is preliminary data.</text>
</comment>
<dbReference type="Gene3D" id="3.30.200.20">
    <property type="entry name" value="Phosphorylase Kinase, domain 1"/>
    <property type="match status" value="1"/>
</dbReference>
<sequence>MATRATHGLLDEGYQQIIKELEDTQNQWLILKQYYLEVKEILHQTNFLELKDKEDFEAGVKTCLADLEREKCTVLIAGETSAGKSSLINLLLNERVLPSSVRQNTLTICEISYGPEKEAVLHFHDQSKPASILKGEEFEKQMKTYIQKSTEDKDWCEKIEIRLPNTLLKGGIVIVDSPGIGDTENIASIVMKYLPQANAFIYVINSSNAGGLHEDRLLRILSEWKKLYDGREESGFTYESALFICNKWDLVEEEDEENEGKELEKEIIGKLRERIPLLDEECQVVKMSVKKAAKELLNSGEMNDDLYSLICGIKDLLPRFAKMKAALLYFWISGQLTWLFHHAKVEMKRTQRDRKECLKARDELKVILKKLKQGSHIQEIEDTISYHVEDLCKKLTSHLRTEDVRKTFCEWSETELPPIGHRHSAQHIKDELGRCIDRRLDSVLQTLEKREKLFEKARANLESKFARYFSDLQKGIDDIDRVLEDSDDEFCPPEWLPARGRLPSYAKMKKIFVAAGVVFIPVLIPVGLAAGALFAPVFGYMAVDRYLKEQQLRNEPCQVLKELSLQFIESFIKDDLRKYVRNELTNEKNQISQIKRCHSEIITRYQRQSEALKRKADKANKLSDGETLEEQVVVDLYWKLQSMNQNLLFDAIQNGVPVMYPTGQIDGKKLSCNEENVLRRGRSAIIYKGTLNGKSVAVKRLQEEHHPRNIAFFLEEAGILTRVAHQNIVTFHGVSMNVQDGQLISVDLILELCVSSLKDRIFKEKRFIPWMTEDAAVHILQYTLHILQGLEFLHSIGIVHRDIKLSSMLISKDNFVKIADLGWAKSESLITGTRCGTPLHMAPEVREGNPYGCKADIFSFGVMMWEMWYGQSIFSDLISKSKGIPHPKKIGDYLAKPPGRDGTFAPPVEWTKVMISCCSPDPGKRPSATECKKIETDLSQYEK</sequence>
<dbReference type="Proteomes" id="UP000225706">
    <property type="component" value="Unassembled WGS sequence"/>
</dbReference>
<dbReference type="OrthoDB" id="5981859at2759"/>
<gene>
    <name evidence="3" type="ORF">AWC38_SpisGene17416</name>
</gene>
<dbReference type="Pfam" id="PF00069">
    <property type="entry name" value="Pkinase"/>
    <property type="match status" value="1"/>
</dbReference>
<evidence type="ECO:0000259" key="2">
    <source>
        <dbReference type="PROSITE" id="PS50011"/>
    </source>
</evidence>
<feature type="transmembrane region" description="Helical" evidence="1">
    <location>
        <begin position="511"/>
        <end position="543"/>
    </location>
</feature>
<dbReference type="SUPFAM" id="SSF56112">
    <property type="entry name" value="Protein kinase-like (PK-like)"/>
    <property type="match status" value="1"/>
</dbReference>
<dbReference type="InterPro" id="IPR011009">
    <property type="entry name" value="Kinase-like_dom_sf"/>
</dbReference>
<organism evidence="3 4">
    <name type="scientific">Stylophora pistillata</name>
    <name type="common">Smooth cauliflower coral</name>
    <dbReference type="NCBI Taxonomy" id="50429"/>
    <lineage>
        <taxon>Eukaryota</taxon>
        <taxon>Metazoa</taxon>
        <taxon>Cnidaria</taxon>
        <taxon>Anthozoa</taxon>
        <taxon>Hexacorallia</taxon>
        <taxon>Scleractinia</taxon>
        <taxon>Astrocoeniina</taxon>
        <taxon>Pocilloporidae</taxon>
        <taxon>Stylophora</taxon>
    </lineage>
</organism>
<evidence type="ECO:0000313" key="4">
    <source>
        <dbReference type="Proteomes" id="UP000225706"/>
    </source>
</evidence>
<dbReference type="GO" id="GO:0005524">
    <property type="term" value="F:ATP binding"/>
    <property type="evidence" value="ECO:0007669"/>
    <property type="project" value="InterPro"/>
</dbReference>
<dbReference type="Gene3D" id="3.40.50.300">
    <property type="entry name" value="P-loop containing nucleotide triphosphate hydrolases"/>
    <property type="match status" value="1"/>
</dbReference>
<keyword evidence="3" id="KW-0808">Transferase</keyword>
<keyword evidence="1" id="KW-0812">Transmembrane</keyword>
<feature type="domain" description="Protein kinase" evidence="2">
    <location>
        <begin position="672"/>
        <end position="938"/>
    </location>
</feature>
<feature type="transmembrane region" description="Helical" evidence="1">
    <location>
        <begin position="326"/>
        <end position="345"/>
    </location>
</feature>
<proteinExistence type="predicted"/>
<reference evidence="4" key="1">
    <citation type="journal article" date="2017" name="bioRxiv">
        <title>Comparative analysis of the genomes of Stylophora pistillata and Acropora digitifera provides evidence for extensive differences between species of corals.</title>
        <authorList>
            <person name="Voolstra C.R."/>
            <person name="Li Y."/>
            <person name="Liew Y.J."/>
            <person name="Baumgarten S."/>
            <person name="Zoccola D."/>
            <person name="Flot J.-F."/>
            <person name="Tambutte S."/>
            <person name="Allemand D."/>
            <person name="Aranda M."/>
        </authorList>
    </citation>
    <scope>NUCLEOTIDE SEQUENCE [LARGE SCALE GENOMIC DNA]</scope>
</reference>
<name>A0A2B4RN34_STYPI</name>
<accession>A0A2B4RN34</accession>
<dbReference type="SUPFAM" id="SSF52540">
    <property type="entry name" value="P-loop containing nucleoside triphosphate hydrolases"/>
    <property type="match status" value="1"/>
</dbReference>
<dbReference type="Pfam" id="PF00350">
    <property type="entry name" value="Dynamin_N"/>
    <property type="match status" value="1"/>
</dbReference>